<name>A0A9D1UX92_9LACO</name>
<evidence type="ECO:0000256" key="7">
    <source>
        <dbReference type="ARBA" id="ARBA00023136"/>
    </source>
</evidence>
<keyword evidence="4" id="KW-1003">Cell membrane</keyword>
<comment type="caution">
    <text evidence="9">The sequence shown here is derived from an EMBL/GenBank/DDBJ whole genome shotgun (WGS) entry which is preliminary data.</text>
</comment>
<dbReference type="Proteomes" id="UP000823963">
    <property type="component" value="Unassembled WGS sequence"/>
</dbReference>
<dbReference type="GO" id="GO:0005886">
    <property type="term" value="C:plasma membrane"/>
    <property type="evidence" value="ECO:0007669"/>
    <property type="project" value="UniProtKB-SubCell"/>
</dbReference>
<feature type="transmembrane region" description="Helical" evidence="8">
    <location>
        <begin position="6"/>
        <end position="25"/>
    </location>
</feature>
<feature type="transmembrane region" description="Helical" evidence="8">
    <location>
        <begin position="197"/>
        <end position="219"/>
    </location>
</feature>
<evidence type="ECO:0000256" key="3">
    <source>
        <dbReference type="ARBA" id="ARBA00022448"/>
    </source>
</evidence>
<evidence type="ECO:0000256" key="6">
    <source>
        <dbReference type="ARBA" id="ARBA00022989"/>
    </source>
</evidence>
<keyword evidence="6 8" id="KW-1133">Transmembrane helix</keyword>
<protein>
    <submittedName>
        <fullName evidence="9">AEC family transporter</fullName>
    </submittedName>
</protein>
<sequence length="323" mass="35990">MSVFWTSIQSVISIVIMMAVGYFCRAKGWFGDRFSKGLSQLIMKIALPCAIFMSMLQRFHLDQLKNLSKGLIYTILSIFIGYIISWIAVRIFKIPKGQRGLMMTGINGANTVFIGLPLNVALFGNVSIPYLLVYYIVNTIIIWTVGVWVIAADDPTTKERNVKIDWKHFLPAPIWGFIIALPFLIWMPNAATQLPTFITKTLSDIGGLVTPLSLMYIGIMLRDFGISNIKFTKSLNISLVGRFIVSPIVMFLIIMCGTHMGISIAPMFHKTLIIQAATPSLAVLPILADQYHCDVEFATDLVAATSVLFVIVVPVIMMILNFI</sequence>
<dbReference type="Gene3D" id="1.20.1530.20">
    <property type="match status" value="1"/>
</dbReference>
<organism evidence="9 10">
    <name type="scientific">Candidatus Ligilactobacillus excrementigallinarum</name>
    <dbReference type="NCBI Taxonomy" id="2838641"/>
    <lineage>
        <taxon>Bacteria</taxon>
        <taxon>Bacillati</taxon>
        <taxon>Bacillota</taxon>
        <taxon>Bacilli</taxon>
        <taxon>Lactobacillales</taxon>
        <taxon>Lactobacillaceae</taxon>
        <taxon>Ligilactobacillus</taxon>
    </lineage>
</organism>
<gene>
    <name evidence="9" type="ORF">H9861_04415</name>
</gene>
<dbReference type="EMBL" id="DXFP01000036">
    <property type="protein sequence ID" value="HIX01979.1"/>
    <property type="molecule type" value="Genomic_DNA"/>
</dbReference>
<evidence type="ECO:0000256" key="8">
    <source>
        <dbReference type="SAM" id="Phobius"/>
    </source>
</evidence>
<dbReference type="PANTHER" id="PTHR36838:SF1">
    <property type="entry name" value="SLR1864 PROTEIN"/>
    <property type="match status" value="1"/>
</dbReference>
<dbReference type="Pfam" id="PF03547">
    <property type="entry name" value="Mem_trans"/>
    <property type="match status" value="1"/>
</dbReference>
<dbReference type="InterPro" id="IPR038770">
    <property type="entry name" value="Na+/solute_symporter_sf"/>
</dbReference>
<evidence type="ECO:0000313" key="9">
    <source>
        <dbReference type="EMBL" id="HIX01979.1"/>
    </source>
</evidence>
<evidence type="ECO:0000313" key="10">
    <source>
        <dbReference type="Proteomes" id="UP000823963"/>
    </source>
</evidence>
<feature type="transmembrane region" description="Helical" evidence="8">
    <location>
        <begin position="128"/>
        <end position="151"/>
    </location>
</feature>
<reference evidence="9" key="1">
    <citation type="journal article" date="2021" name="PeerJ">
        <title>Extensive microbial diversity within the chicken gut microbiome revealed by metagenomics and culture.</title>
        <authorList>
            <person name="Gilroy R."/>
            <person name="Ravi A."/>
            <person name="Getino M."/>
            <person name="Pursley I."/>
            <person name="Horton D.L."/>
            <person name="Alikhan N.F."/>
            <person name="Baker D."/>
            <person name="Gharbi K."/>
            <person name="Hall N."/>
            <person name="Watson M."/>
            <person name="Adriaenssens E.M."/>
            <person name="Foster-Nyarko E."/>
            <person name="Jarju S."/>
            <person name="Secka A."/>
            <person name="Antonio M."/>
            <person name="Oren A."/>
            <person name="Chaudhuri R.R."/>
            <person name="La Ragione R."/>
            <person name="Hildebrand F."/>
            <person name="Pallen M.J."/>
        </authorList>
    </citation>
    <scope>NUCLEOTIDE SEQUENCE</scope>
    <source>
        <strain evidence="9">6627</strain>
    </source>
</reference>
<dbReference type="GO" id="GO:0055085">
    <property type="term" value="P:transmembrane transport"/>
    <property type="evidence" value="ECO:0007669"/>
    <property type="project" value="InterPro"/>
</dbReference>
<dbReference type="PANTHER" id="PTHR36838">
    <property type="entry name" value="AUXIN EFFLUX CARRIER FAMILY PROTEIN"/>
    <property type="match status" value="1"/>
</dbReference>
<comment type="similarity">
    <text evidence="2">Belongs to the auxin efflux carrier (TC 2.A.69) family.</text>
</comment>
<keyword evidence="5 8" id="KW-0812">Transmembrane</keyword>
<proteinExistence type="inferred from homology"/>
<dbReference type="InterPro" id="IPR004776">
    <property type="entry name" value="Mem_transp_PIN-like"/>
</dbReference>
<feature type="transmembrane region" description="Helical" evidence="8">
    <location>
        <begin position="239"/>
        <end position="262"/>
    </location>
</feature>
<evidence type="ECO:0000256" key="1">
    <source>
        <dbReference type="ARBA" id="ARBA00004651"/>
    </source>
</evidence>
<evidence type="ECO:0000256" key="4">
    <source>
        <dbReference type="ARBA" id="ARBA00022475"/>
    </source>
</evidence>
<keyword evidence="3" id="KW-0813">Transport</keyword>
<accession>A0A9D1UX92</accession>
<reference evidence="9" key="2">
    <citation type="submission" date="2021-04" db="EMBL/GenBank/DDBJ databases">
        <authorList>
            <person name="Gilroy R."/>
        </authorList>
    </citation>
    <scope>NUCLEOTIDE SEQUENCE</scope>
    <source>
        <strain evidence="9">6627</strain>
    </source>
</reference>
<feature type="transmembrane region" description="Helical" evidence="8">
    <location>
        <begin position="172"/>
        <end position="191"/>
    </location>
</feature>
<evidence type="ECO:0000256" key="5">
    <source>
        <dbReference type="ARBA" id="ARBA00022692"/>
    </source>
</evidence>
<feature type="transmembrane region" description="Helical" evidence="8">
    <location>
        <begin position="71"/>
        <end position="89"/>
    </location>
</feature>
<feature type="transmembrane region" description="Helical" evidence="8">
    <location>
        <begin position="37"/>
        <end position="59"/>
    </location>
</feature>
<dbReference type="AlphaFoldDB" id="A0A9D1UX92"/>
<comment type="subcellular location">
    <subcellularLocation>
        <location evidence="1">Cell membrane</location>
        <topology evidence="1">Multi-pass membrane protein</topology>
    </subcellularLocation>
</comment>
<feature type="transmembrane region" description="Helical" evidence="8">
    <location>
        <begin position="101"/>
        <end position="122"/>
    </location>
</feature>
<keyword evidence="7 8" id="KW-0472">Membrane</keyword>
<evidence type="ECO:0000256" key="2">
    <source>
        <dbReference type="ARBA" id="ARBA00010145"/>
    </source>
</evidence>
<feature type="transmembrane region" description="Helical" evidence="8">
    <location>
        <begin position="301"/>
        <end position="322"/>
    </location>
</feature>